<keyword evidence="5" id="KW-0255">Endonuclease</keyword>
<evidence type="ECO:0000256" key="1">
    <source>
        <dbReference type="ARBA" id="ARBA00001947"/>
    </source>
</evidence>
<proteinExistence type="predicted"/>
<dbReference type="EMBL" id="CVQH01015080">
    <property type="protein sequence ID" value="CRK23045.1"/>
    <property type="molecule type" value="Genomic_DNA"/>
</dbReference>
<reference evidence="8 9" key="1">
    <citation type="submission" date="2015-05" db="EMBL/GenBank/DDBJ databases">
        <authorList>
            <person name="Wang D.B."/>
            <person name="Wang M."/>
        </authorList>
    </citation>
    <scope>NUCLEOTIDE SEQUENCE [LARGE SCALE GENOMIC DNA]</scope>
    <source>
        <strain evidence="8">VL1</strain>
    </source>
</reference>
<evidence type="ECO:0000313" key="8">
    <source>
        <dbReference type="EMBL" id="CRK23045.1"/>
    </source>
</evidence>
<feature type="non-terminal residue" evidence="8">
    <location>
        <position position="160"/>
    </location>
</feature>
<dbReference type="AlphaFoldDB" id="A0A0G4LMW8"/>
<evidence type="ECO:0000256" key="5">
    <source>
        <dbReference type="ARBA" id="ARBA00022759"/>
    </source>
</evidence>
<dbReference type="STRING" id="100787.A0A0G4LMW8"/>
<dbReference type="GO" id="GO:0046872">
    <property type="term" value="F:metal ion binding"/>
    <property type="evidence" value="ECO:0007669"/>
    <property type="project" value="UniProtKB-KW"/>
</dbReference>
<evidence type="ECO:0000313" key="9">
    <source>
        <dbReference type="Proteomes" id="UP000044602"/>
    </source>
</evidence>
<dbReference type="Proteomes" id="UP000044602">
    <property type="component" value="Unassembled WGS sequence"/>
</dbReference>
<accession>A0A0G4LMW8</accession>
<dbReference type="InterPro" id="IPR047151">
    <property type="entry name" value="RNZ2-like"/>
</dbReference>
<keyword evidence="7" id="KW-0862">Zinc</keyword>
<feature type="non-terminal residue" evidence="8">
    <location>
        <position position="1"/>
    </location>
</feature>
<evidence type="ECO:0000256" key="6">
    <source>
        <dbReference type="ARBA" id="ARBA00022801"/>
    </source>
</evidence>
<dbReference type="GO" id="GO:0005739">
    <property type="term" value="C:mitochondrion"/>
    <property type="evidence" value="ECO:0007669"/>
    <property type="project" value="TreeGrafter"/>
</dbReference>
<keyword evidence="6" id="KW-0378">Hydrolase</keyword>
<dbReference type="GO" id="GO:1990180">
    <property type="term" value="P:mitochondrial tRNA 3'-end processing"/>
    <property type="evidence" value="ECO:0007669"/>
    <property type="project" value="TreeGrafter"/>
</dbReference>
<keyword evidence="9" id="KW-1185">Reference proteome</keyword>
<keyword evidence="2" id="KW-0819">tRNA processing</keyword>
<evidence type="ECO:0000256" key="3">
    <source>
        <dbReference type="ARBA" id="ARBA00022722"/>
    </source>
</evidence>
<dbReference type="PANTHER" id="PTHR12553">
    <property type="entry name" value="ZINC PHOSPHODIESTERASE ELAC PROTEIN 2"/>
    <property type="match status" value="1"/>
</dbReference>
<evidence type="ECO:0000256" key="4">
    <source>
        <dbReference type="ARBA" id="ARBA00022723"/>
    </source>
</evidence>
<evidence type="ECO:0000256" key="7">
    <source>
        <dbReference type="ARBA" id="ARBA00022833"/>
    </source>
</evidence>
<comment type="cofactor">
    <cofactor evidence="1">
        <name>Zn(2+)</name>
        <dbReference type="ChEBI" id="CHEBI:29105"/>
    </cofactor>
</comment>
<protein>
    <submittedName>
        <fullName evidence="8">Uncharacterized protein</fullName>
    </submittedName>
</protein>
<name>A0A0G4LMW8_VERLO</name>
<evidence type="ECO:0000256" key="2">
    <source>
        <dbReference type="ARBA" id="ARBA00022694"/>
    </source>
</evidence>
<dbReference type="PANTHER" id="PTHR12553:SF49">
    <property type="entry name" value="ZINC PHOSPHODIESTERASE ELAC PROTEIN 2"/>
    <property type="match status" value="1"/>
</dbReference>
<dbReference type="GO" id="GO:0042781">
    <property type="term" value="F:3'-tRNA processing endoribonuclease activity"/>
    <property type="evidence" value="ECO:0007669"/>
    <property type="project" value="InterPro"/>
</dbReference>
<sequence length="160" mass="18182">DFKRLTAGETVKAMDGKDVTPDMVLEAPMKGQGFAVLAIPSLEHVSGFLERPEWQSDELLDNVQIFYWIFGRGVFDDPSIQEFIKSKPHIRHLVMGADISPNMITYESYAALFTKLHRLDPARFPVLHTLLVNKAGLDRAKALLTDYKEGKIQHMTPELW</sequence>
<keyword evidence="3" id="KW-0540">Nuclease</keyword>
<keyword evidence="4" id="KW-0479">Metal-binding</keyword>
<gene>
    <name evidence="8" type="ORF">BN1708_018003</name>
</gene>
<organism evidence="8 9">
    <name type="scientific">Verticillium longisporum</name>
    <name type="common">Verticillium dahliae var. longisporum</name>
    <dbReference type="NCBI Taxonomy" id="100787"/>
    <lineage>
        <taxon>Eukaryota</taxon>
        <taxon>Fungi</taxon>
        <taxon>Dikarya</taxon>
        <taxon>Ascomycota</taxon>
        <taxon>Pezizomycotina</taxon>
        <taxon>Sordariomycetes</taxon>
        <taxon>Hypocreomycetidae</taxon>
        <taxon>Glomerellales</taxon>
        <taxon>Plectosphaerellaceae</taxon>
        <taxon>Verticillium</taxon>
    </lineage>
</organism>